<proteinExistence type="predicted"/>
<dbReference type="Gene3D" id="1.20.144.10">
    <property type="entry name" value="Phosphatidic acid phosphatase type 2/haloperoxidase"/>
    <property type="match status" value="1"/>
</dbReference>
<keyword evidence="4" id="KW-1185">Reference proteome</keyword>
<accession>A0A327VVM8</accession>
<sequence length="282" mass="30474">MKKLILMVGITLSCLETITAQAPVAKDSTANNHSDTVVNDSIPLNALKPAPTTVKLRNGSETHFRSSAAGLIIPSAMVAYGFIALNNPSLKNLNHSTKAEILEDHPKFNSGVDNIMQYTPAVAVYVLNAAGVHGAHNFRDRTIILGIAAVLTAGTTRILKTTTAEERPDGTNSLSFPSGHTSNAFMGAEFLYQEYKDVSPWIGIAGYAMATATGAMRMYNNRHWLSDVVAGAGIGILGTKAAYWIYPLVQRKLFPGKKDMVVLPYYNAEWKSLGLSLSLTRF</sequence>
<dbReference type="InterPro" id="IPR000326">
    <property type="entry name" value="PAP2/HPO"/>
</dbReference>
<organism evidence="3 4">
    <name type="scientific">Chitinophaga dinghuensis</name>
    <dbReference type="NCBI Taxonomy" id="1539050"/>
    <lineage>
        <taxon>Bacteria</taxon>
        <taxon>Pseudomonadati</taxon>
        <taxon>Bacteroidota</taxon>
        <taxon>Chitinophagia</taxon>
        <taxon>Chitinophagales</taxon>
        <taxon>Chitinophagaceae</taxon>
        <taxon>Chitinophaga</taxon>
    </lineage>
</organism>
<dbReference type="AlphaFoldDB" id="A0A327VVM8"/>
<dbReference type="Pfam" id="PF01569">
    <property type="entry name" value="PAP2"/>
    <property type="match status" value="1"/>
</dbReference>
<feature type="chain" id="PRO_5016283896" evidence="1">
    <location>
        <begin position="23"/>
        <end position="282"/>
    </location>
</feature>
<dbReference type="RefSeq" id="WP_170137823.1">
    <property type="nucleotide sequence ID" value="NZ_QLMA01000006.1"/>
</dbReference>
<comment type="caution">
    <text evidence="3">The sequence shown here is derived from an EMBL/GenBank/DDBJ whole genome shotgun (WGS) entry which is preliminary data.</text>
</comment>
<dbReference type="Proteomes" id="UP000249819">
    <property type="component" value="Unassembled WGS sequence"/>
</dbReference>
<evidence type="ECO:0000259" key="2">
    <source>
        <dbReference type="SMART" id="SM00014"/>
    </source>
</evidence>
<feature type="domain" description="Phosphatidic acid phosphatase type 2/haloperoxidase" evidence="2">
    <location>
        <begin position="142"/>
        <end position="243"/>
    </location>
</feature>
<dbReference type="InterPro" id="IPR036938">
    <property type="entry name" value="PAP2/HPO_sf"/>
</dbReference>
<evidence type="ECO:0000256" key="1">
    <source>
        <dbReference type="SAM" id="SignalP"/>
    </source>
</evidence>
<keyword evidence="1" id="KW-0732">Signal</keyword>
<dbReference type="PANTHER" id="PTHR14969">
    <property type="entry name" value="SPHINGOSINE-1-PHOSPHATE PHOSPHOHYDROLASE"/>
    <property type="match status" value="1"/>
</dbReference>
<name>A0A327VVM8_9BACT</name>
<feature type="signal peptide" evidence="1">
    <location>
        <begin position="1"/>
        <end position="22"/>
    </location>
</feature>
<gene>
    <name evidence="3" type="ORF">CLV59_106341</name>
</gene>
<evidence type="ECO:0000313" key="4">
    <source>
        <dbReference type="Proteomes" id="UP000249819"/>
    </source>
</evidence>
<dbReference type="EMBL" id="QLMA01000006">
    <property type="protein sequence ID" value="RAJ79280.1"/>
    <property type="molecule type" value="Genomic_DNA"/>
</dbReference>
<reference evidence="3 4" key="1">
    <citation type="submission" date="2018-06" db="EMBL/GenBank/DDBJ databases">
        <title>Genomic Encyclopedia of Archaeal and Bacterial Type Strains, Phase II (KMG-II): from individual species to whole genera.</title>
        <authorList>
            <person name="Goeker M."/>
        </authorList>
    </citation>
    <scope>NUCLEOTIDE SEQUENCE [LARGE SCALE GENOMIC DNA]</scope>
    <source>
        <strain evidence="3 4">DSM 29821</strain>
    </source>
</reference>
<dbReference type="SUPFAM" id="SSF48317">
    <property type="entry name" value="Acid phosphatase/Vanadium-dependent haloperoxidase"/>
    <property type="match status" value="1"/>
</dbReference>
<dbReference type="PANTHER" id="PTHR14969:SF13">
    <property type="entry name" value="AT30094P"/>
    <property type="match status" value="1"/>
</dbReference>
<protein>
    <submittedName>
        <fullName evidence="3">PAP2 superfamily protein</fullName>
    </submittedName>
</protein>
<evidence type="ECO:0000313" key="3">
    <source>
        <dbReference type="EMBL" id="RAJ79280.1"/>
    </source>
</evidence>
<dbReference type="CDD" id="cd03394">
    <property type="entry name" value="PAP2_like_5"/>
    <property type="match status" value="1"/>
</dbReference>
<dbReference type="SMART" id="SM00014">
    <property type="entry name" value="acidPPc"/>
    <property type="match status" value="1"/>
</dbReference>